<dbReference type="InterPro" id="IPR044063">
    <property type="entry name" value="ZF_RING_GID"/>
</dbReference>
<keyword evidence="12" id="KW-1185">Reference proteome</keyword>
<dbReference type="PANTHER" id="PTHR12170">
    <property type="entry name" value="MACROPHAGE ERYTHROBLAST ATTACHER-RELATED"/>
    <property type="match status" value="1"/>
</dbReference>
<dbReference type="FunCoup" id="A7TSM4">
    <property type="interactions" value="613"/>
</dbReference>
<dbReference type="HOGENOM" id="CLU_020227_2_0_1"/>
<dbReference type="GO" id="GO:0008270">
    <property type="term" value="F:zinc ion binding"/>
    <property type="evidence" value="ECO:0007669"/>
    <property type="project" value="UniProtKB-KW"/>
</dbReference>
<comment type="subcellular location">
    <subcellularLocation>
        <location evidence="1">Cytoplasm</location>
    </subcellularLocation>
</comment>
<dbReference type="FunFam" id="3.30.40.10:FF:000143">
    <property type="entry name" value="Regulator of gluconeogenesis Rmd5"/>
    <property type="match status" value="1"/>
</dbReference>
<name>A7TSM4_VANPO</name>
<evidence type="ECO:0000256" key="4">
    <source>
        <dbReference type="ARBA" id="ARBA00022771"/>
    </source>
</evidence>
<dbReference type="Gene3D" id="3.30.40.10">
    <property type="entry name" value="Zinc/RING finger domain, C3HC4 (zinc finger)"/>
    <property type="match status" value="1"/>
</dbReference>
<keyword evidence="3" id="KW-0479">Metal-binding</keyword>
<dbReference type="Proteomes" id="UP000000267">
    <property type="component" value="Unassembled WGS sequence"/>
</dbReference>
<evidence type="ECO:0000256" key="5">
    <source>
        <dbReference type="ARBA" id="ARBA00022833"/>
    </source>
</evidence>
<feature type="zinc finger region" description="RING-Gid-type" evidence="9">
    <location>
        <begin position="343"/>
        <end position="386"/>
    </location>
</feature>
<evidence type="ECO:0000256" key="7">
    <source>
        <dbReference type="ARBA" id="ARBA00075398"/>
    </source>
</evidence>
<dbReference type="KEGG" id="vpo:Kpol_333p7"/>
<organism evidence="12">
    <name type="scientific">Vanderwaltozyma polyspora (strain ATCC 22028 / DSM 70294 / BCRC 21397 / CBS 2163 / NBRC 10782 / NRRL Y-8283 / UCD 57-17)</name>
    <name type="common">Kluyveromyces polysporus</name>
    <dbReference type="NCBI Taxonomy" id="436907"/>
    <lineage>
        <taxon>Eukaryota</taxon>
        <taxon>Fungi</taxon>
        <taxon>Dikarya</taxon>
        <taxon>Ascomycota</taxon>
        <taxon>Saccharomycotina</taxon>
        <taxon>Saccharomycetes</taxon>
        <taxon>Saccharomycetales</taxon>
        <taxon>Saccharomycetaceae</taxon>
        <taxon>Vanderwaltozyma</taxon>
    </lineage>
</organism>
<dbReference type="GO" id="GO:0061630">
    <property type="term" value="F:ubiquitin protein ligase activity"/>
    <property type="evidence" value="ECO:0007669"/>
    <property type="project" value="EnsemblFungi"/>
</dbReference>
<keyword evidence="5" id="KW-0862">Zinc</keyword>
<evidence type="ECO:0000256" key="6">
    <source>
        <dbReference type="ARBA" id="ARBA00061136"/>
    </source>
</evidence>
<dbReference type="InterPro" id="IPR024964">
    <property type="entry name" value="CTLH/CRA"/>
</dbReference>
<evidence type="ECO:0000256" key="3">
    <source>
        <dbReference type="ARBA" id="ARBA00022723"/>
    </source>
</evidence>
<dbReference type="GO" id="GO:0005829">
    <property type="term" value="C:cytosol"/>
    <property type="evidence" value="ECO:0007669"/>
    <property type="project" value="EnsemblFungi"/>
</dbReference>
<keyword evidence="4 9" id="KW-0863">Zinc-finger</keyword>
<accession>A7TSM4</accession>
<dbReference type="PhylomeDB" id="A7TSM4"/>
<evidence type="ECO:0000256" key="1">
    <source>
        <dbReference type="ARBA" id="ARBA00004496"/>
    </source>
</evidence>
<evidence type="ECO:0000313" key="12">
    <source>
        <dbReference type="Proteomes" id="UP000000267"/>
    </source>
</evidence>
<dbReference type="SUPFAM" id="SSF57850">
    <property type="entry name" value="RING/U-box"/>
    <property type="match status" value="1"/>
</dbReference>
<dbReference type="Pfam" id="PF10607">
    <property type="entry name" value="CTLH"/>
    <property type="match status" value="1"/>
</dbReference>
<dbReference type="OrthoDB" id="1933281at2759"/>
<dbReference type="GO" id="GO:0005634">
    <property type="term" value="C:nucleus"/>
    <property type="evidence" value="ECO:0007669"/>
    <property type="project" value="TreeGrafter"/>
</dbReference>
<dbReference type="InterPro" id="IPR045098">
    <property type="entry name" value="Fyv10_fam"/>
</dbReference>
<dbReference type="STRING" id="436907.A7TSM4"/>
<dbReference type="InterPro" id="IPR013083">
    <property type="entry name" value="Znf_RING/FYVE/PHD"/>
</dbReference>
<keyword evidence="2" id="KW-0963">Cytoplasm</keyword>
<dbReference type="OMA" id="PYSLPCH"/>
<dbReference type="GeneID" id="5542758"/>
<dbReference type="GO" id="GO:0043161">
    <property type="term" value="P:proteasome-mediated ubiquitin-dependent protein catabolic process"/>
    <property type="evidence" value="ECO:0007669"/>
    <property type="project" value="EnsemblFungi"/>
</dbReference>
<protein>
    <recommendedName>
        <fullName evidence="8">GID complex catalytic subunit 2</fullName>
    </recommendedName>
    <alternativeName>
        <fullName evidence="7">Glucose-induced degradation protein 2</fullName>
    </alternativeName>
</protein>
<proteinExistence type="inferred from homology"/>
<reference evidence="11 12" key="1">
    <citation type="journal article" date="2007" name="Proc. Natl. Acad. Sci. U.S.A.">
        <title>Independent sorting-out of thousands of duplicated gene pairs in two yeast species descended from a whole-genome duplication.</title>
        <authorList>
            <person name="Scannell D.R."/>
            <person name="Frank A.C."/>
            <person name="Conant G.C."/>
            <person name="Byrne K.P."/>
            <person name="Woolfit M."/>
            <person name="Wolfe K.H."/>
        </authorList>
    </citation>
    <scope>NUCLEOTIDE SEQUENCE [LARGE SCALE GENOMIC DNA]</scope>
    <source>
        <strain evidence="12">ATCC 22028 / DSM 70294 / BCRC 21397 / CBS 2163 / NBRC 10782 / NRRL Y-8283 / UCD 57-17</strain>
    </source>
</reference>
<evidence type="ECO:0000256" key="9">
    <source>
        <dbReference type="PROSITE-ProRule" id="PRU01215"/>
    </source>
</evidence>
<dbReference type="InParanoid" id="A7TSM4"/>
<evidence type="ECO:0000256" key="8">
    <source>
        <dbReference type="ARBA" id="ARBA00080744"/>
    </source>
</evidence>
<dbReference type="InterPro" id="IPR037683">
    <property type="entry name" value="Rmd5_dRing"/>
</dbReference>
<sequence length="403" mass="47068">MSELLNTLNNEYPKLFTDETLTASLSKKCLDDTQEFKTQLRKMKAHWNKYLQDLENNSDDKKLSKKRSLVIDKLSKVHQQWDSNIHKNVKLSSNQYSKFNRNIMKELRQFDLDEVYVNKISKDAKPYIDKAIGFHISRYGLSNISIKDTDEMVNYINEIYGVDTKIAGMYISMGQIIQDLKNYDTKSCIDWCQNGTDLHFELFVLNIMILVKRNDALEIYDYMKNGIPTTLFENKINKVMTKLSPLITKVYIKQRVENIEELIYEQSRKCISIFSKDYCQADKLPFDSSLFLIVLSGIISFQFFFKYKNIRSSLNVDWTTKDELPFDVKLPKLLSNFHPIFICPVLKEETTEDNPPYSLPCHHIISKKALDKLSKNGTTSFKCPYCPVNAMIAKTRKVNFIMI</sequence>
<evidence type="ECO:0000259" key="10">
    <source>
        <dbReference type="PROSITE" id="PS51867"/>
    </source>
</evidence>
<evidence type="ECO:0000313" key="11">
    <source>
        <dbReference type="EMBL" id="EDO14737.1"/>
    </source>
</evidence>
<dbReference type="EMBL" id="DS480516">
    <property type="protein sequence ID" value="EDO14737.1"/>
    <property type="molecule type" value="Genomic_DNA"/>
</dbReference>
<dbReference type="GO" id="GO:0005777">
    <property type="term" value="C:peroxisome"/>
    <property type="evidence" value="ECO:0007669"/>
    <property type="project" value="EnsemblFungi"/>
</dbReference>
<dbReference type="AlphaFoldDB" id="A7TSM4"/>
<dbReference type="GO" id="GO:0045721">
    <property type="term" value="P:negative regulation of gluconeogenesis"/>
    <property type="evidence" value="ECO:0007669"/>
    <property type="project" value="EnsemblFungi"/>
</dbReference>
<dbReference type="PANTHER" id="PTHR12170:SF3">
    <property type="entry name" value="GH10162P"/>
    <property type="match status" value="1"/>
</dbReference>
<dbReference type="CDD" id="cd16652">
    <property type="entry name" value="dRING_Rmd5p-like"/>
    <property type="match status" value="1"/>
</dbReference>
<evidence type="ECO:0000256" key="2">
    <source>
        <dbReference type="ARBA" id="ARBA00022490"/>
    </source>
</evidence>
<feature type="domain" description="RING-Gid-type" evidence="10">
    <location>
        <begin position="343"/>
        <end position="386"/>
    </location>
</feature>
<comment type="similarity">
    <text evidence="6">Belongs to the RMD5/GID2 family.</text>
</comment>
<dbReference type="eggNOG" id="KOG2817">
    <property type="taxonomic scope" value="Eukaryota"/>
</dbReference>
<dbReference type="RefSeq" id="XP_001642595.1">
    <property type="nucleotide sequence ID" value="XM_001642545.1"/>
</dbReference>
<dbReference type="PROSITE" id="PS51867">
    <property type="entry name" value="ZF_RING_GID"/>
    <property type="match status" value="1"/>
</dbReference>
<gene>
    <name evidence="11" type="ORF">Kpol_333p7</name>
</gene>
<dbReference type="GO" id="GO:0034657">
    <property type="term" value="C:GID complex"/>
    <property type="evidence" value="ECO:0007669"/>
    <property type="project" value="EnsemblFungi"/>
</dbReference>